<reference evidence="1 2" key="1">
    <citation type="submission" date="2020-02" db="EMBL/GenBank/DDBJ databases">
        <authorList>
            <person name="Ferguson B K."/>
        </authorList>
    </citation>
    <scope>NUCLEOTIDE SEQUENCE [LARGE SCALE GENOMIC DNA]</scope>
</reference>
<evidence type="ECO:0000313" key="2">
    <source>
        <dbReference type="Proteomes" id="UP000479000"/>
    </source>
</evidence>
<dbReference type="AlphaFoldDB" id="A0A6H5GXD6"/>
<proteinExistence type="predicted"/>
<keyword evidence="2" id="KW-1185">Reference proteome</keyword>
<gene>
    <name evidence="1" type="ORF">NTEN_LOCUS13739</name>
</gene>
<dbReference type="Proteomes" id="UP000479000">
    <property type="component" value="Unassembled WGS sequence"/>
</dbReference>
<dbReference type="EMBL" id="CADCXU010020473">
    <property type="protein sequence ID" value="CAB0008493.1"/>
    <property type="molecule type" value="Genomic_DNA"/>
</dbReference>
<organism evidence="1 2">
    <name type="scientific">Nesidiocoris tenuis</name>
    <dbReference type="NCBI Taxonomy" id="355587"/>
    <lineage>
        <taxon>Eukaryota</taxon>
        <taxon>Metazoa</taxon>
        <taxon>Ecdysozoa</taxon>
        <taxon>Arthropoda</taxon>
        <taxon>Hexapoda</taxon>
        <taxon>Insecta</taxon>
        <taxon>Pterygota</taxon>
        <taxon>Neoptera</taxon>
        <taxon>Paraneoptera</taxon>
        <taxon>Hemiptera</taxon>
        <taxon>Heteroptera</taxon>
        <taxon>Panheteroptera</taxon>
        <taxon>Cimicomorpha</taxon>
        <taxon>Miridae</taxon>
        <taxon>Dicyphina</taxon>
        <taxon>Nesidiocoris</taxon>
    </lineage>
</organism>
<sequence>MNPNLKYLFFIILQSEIFFEQIRTIIDSKPAKPRMFKILEMLAKSSDSTNNYAAKKNGLSTQTRPLGLKANKEISNKNNLPKIRADPPPWITLSITCGLQSSRSVGYYVKISSDVEYGPGMNKERS</sequence>
<feature type="non-terminal residue" evidence="1">
    <location>
        <position position="126"/>
    </location>
</feature>
<name>A0A6H5GXD6_9HEMI</name>
<accession>A0A6H5GXD6</accession>
<protein>
    <submittedName>
        <fullName evidence="1">Uncharacterized protein</fullName>
    </submittedName>
</protein>
<evidence type="ECO:0000313" key="1">
    <source>
        <dbReference type="EMBL" id="CAB0008493.1"/>
    </source>
</evidence>